<dbReference type="Pfam" id="PF25097">
    <property type="entry name" value="ARM_Cnot1"/>
    <property type="match status" value="1"/>
</dbReference>
<keyword evidence="5" id="KW-0539">Nucleus</keyword>
<dbReference type="InterPro" id="IPR038535">
    <property type="entry name" value="CNOT1_TTP_bind_sf"/>
</dbReference>
<dbReference type="CDD" id="cd20710">
    <property type="entry name" value="NOT1_connector"/>
    <property type="match status" value="1"/>
</dbReference>
<dbReference type="InterPro" id="IPR024557">
    <property type="entry name" value="CNOT1_dom_4"/>
</dbReference>
<evidence type="ECO:0000313" key="15">
    <source>
        <dbReference type="EMBL" id="KAG2179216.1"/>
    </source>
</evidence>
<dbReference type="GO" id="GO:0060090">
    <property type="term" value="F:molecular adaptor activity"/>
    <property type="evidence" value="ECO:0007669"/>
    <property type="project" value="TreeGrafter"/>
</dbReference>
<dbReference type="InterPro" id="IPR007196">
    <property type="entry name" value="CCR4-Not_Not1_C"/>
</dbReference>
<evidence type="ECO:0000259" key="12">
    <source>
        <dbReference type="Pfam" id="PF16417"/>
    </source>
</evidence>
<dbReference type="Pfam" id="PF16415">
    <property type="entry name" value="CNOT1_CAF1_bind"/>
    <property type="match status" value="1"/>
</dbReference>
<evidence type="ECO:0000256" key="8">
    <source>
        <dbReference type="SAM" id="MobiDB-lite"/>
    </source>
</evidence>
<dbReference type="EMBL" id="JAEPQZ010000007">
    <property type="protein sequence ID" value="KAG2179216.1"/>
    <property type="molecule type" value="Genomic_DNA"/>
</dbReference>
<evidence type="ECO:0000259" key="11">
    <source>
        <dbReference type="Pfam" id="PF16415"/>
    </source>
</evidence>
<dbReference type="OrthoDB" id="1933107at2759"/>
<organism evidence="15 16">
    <name type="scientific">Mortierella isabellina</name>
    <name type="common">Filamentous fungus</name>
    <name type="synonym">Umbelopsis isabellina</name>
    <dbReference type="NCBI Taxonomy" id="91625"/>
    <lineage>
        <taxon>Eukaryota</taxon>
        <taxon>Fungi</taxon>
        <taxon>Fungi incertae sedis</taxon>
        <taxon>Mucoromycota</taxon>
        <taxon>Mucoromycotina</taxon>
        <taxon>Umbelopsidomycetes</taxon>
        <taxon>Umbelopsidales</taxon>
        <taxon>Umbelopsidaceae</taxon>
        <taxon>Umbelopsis</taxon>
    </lineage>
</organism>
<evidence type="ECO:0000256" key="3">
    <source>
        <dbReference type="ARBA" id="ARBA00023015"/>
    </source>
</evidence>
<feature type="domain" description="CCR4-NOT transcription complex subunit 1 TTP binding" evidence="12">
    <location>
        <begin position="412"/>
        <end position="575"/>
    </location>
</feature>
<evidence type="ECO:0000256" key="2">
    <source>
        <dbReference type="ARBA" id="ARBA00022491"/>
    </source>
</evidence>
<dbReference type="InterPro" id="IPR040398">
    <property type="entry name" value="Not1"/>
</dbReference>
<reference evidence="15" key="1">
    <citation type="submission" date="2020-12" db="EMBL/GenBank/DDBJ databases">
        <title>Metabolic potential, ecology and presence of endohyphal bacteria is reflected in genomic diversity of Mucoromycotina.</title>
        <authorList>
            <person name="Muszewska A."/>
            <person name="Okrasinska A."/>
            <person name="Steczkiewicz K."/>
            <person name="Drgas O."/>
            <person name="Orlowska M."/>
            <person name="Perlinska-Lenart U."/>
            <person name="Aleksandrzak-Piekarczyk T."/>
            <person name="Szatraj K."/>
            <person name="Zielenkiewicz U."/>
            <person name="Pilsyk S."/>
            <person name="Malc E."/>
            <person name="Mieczkowski P."/>
            <person name="Kruszewska J.S."/>
            <person name="Biernat P."/>
            <person name="Pawlowska J."/>
        </authorList>
    </citation>
    <scope>NUCLEOTIDE SEQUENCE</scope>
    <source>
        <strain evidence="15">WA0000067209</strain>
    </source>
</reference>
<dbReference type="Gene3D" id="1.25.40.790">
    <property type="match status" value="1"/>
</dbReference>
<evidence type="ECO:0000259" key="14">
    <source>
        <dbReference type="Pfam" id="PF25097"/>
    </source>
</evidence>
<accession>A0A8H7PSD4</accession>
<dbReference type="GO" id="GO:0000932">
    <property type="term" value="C:P-body"/>
    <property type="evidence" value="ECO:0007669"/>
    <property type="project" value="TreeGrafter"/>
</dbReference>
<sequence>MSDPWILTRTLLKGEQVATLSTQNLEGIIEKLNIDNWPPVIARFIGSVAQDFSSANRGPQVLQYTANACKAINKKVSGINWLSVYQNLDYEEFAIKGQEGLSILIHCWRSVQQDTFPVMVFFKPWQNALGQLSVLNEISNSSPSVLNLNDGTFRGIISSADLEYLTEKSKAFAMRCMSQQCNCLDLLQAIIALVDTPAEANVNVLLNRLIQKEPELICVGLACFPSLPNENIMRLRMRLINMFLDGHENSDLVVSLLWQRSSVMLLEFFLDRYRRDPLSVSQILDIVQESKILSEVLRSKPYFFILDLASLAARRDFLNLDKWIESSIDTHGEAFIGASLEFWKQKLSSELSRRKENTSVVSVAVSAEVLRSFLHALSRRESINAFSPLFEQVKELCIQLFPNESNAPDSGAAEDSMFAPEIEEEVKQYFERLYNDEISVEQIAALLNRFKDSKSVKEQQTFACMVHTLLDEVRYFSNYPEKELSSTARLFGMLVQLRLVSYIPLRAALKHILDSVQQSPDSKLYAFGIIALSQIVPRLPEWPQYAVQLTQVESIRQTHPKLAAAIEKALQDNDKGKAETGPGSLAGQDTTKGRFSSAAGDRNGVSRLNESEQRGSSRAGMNSIPYDVPPQPLQDRVSFIINNISQGNLKNKTNELREVLSESTFRWFSQYLVVRRVSIEPNYHQLYMQLLDVLDNQQLNECILNETYANIKILLKSEKTAQLSSERALLKNLGSWLGALTLAKNIPIRQSDISFQDLLIEAYDGGALAVVIPFVCKVIEQTRHSKTFKPPNEWLMGVIKLLLELYMHADLKLNLKFEIEVMLNALKLNIEGKQYFKSEQFGACEAEQYFPPLMYEDVKPSSILENRFSKEMPIEPTSQPMKSPQQEVSAAAKLAGMLDPVRLAQFLYYNPALAILNGQNGIKLGLANIVCDVLREIGEPVIVRSAGVAALSTKELVCKDFATEPDENSVRTAGEVMVRKLAANLAVVTSKEPLRNGLFESIQSELVANGMPAADAKEISLVFVSDNLDIVCSFVEKASIEKASEELMINLGPSFAIRRQYRESMSNKPFYDTAALGRMQPQINLPEVLMPTRGLTMEQRKVYNLIANSPVKAPQEPMEQPYAVAPGRGSIDHSKASPQMPVKSQNSVKCEQILAKVAAYISQIESQYQSEIPTGHDFILFIRQLPSLITSSADGPELALILSQKTVAALYSAQNRLQRDCYSSLLLVLCQAFPKILKELHSWITYSTDERKYNASAVLSLIQKSLVPLKGLDVQLAQPLENNDAMAIEFSTELIRDGLLCQQPLFNTHDFIVSISLLEDACNVSDDASSIKEVLDELKRSVHEPLSDIASLEDAWKYHRLYAEWIRLYDHPLAGEKVYKAYIERINQDISQDSQIFFVRMAIEYSLKHYTVYKNTHGLTRQYSTLPIDAFAKLVEQMILHAASANEEDRHSAKVVLGTQILSIIVLCMAQRHEQEQEKFAQKPFLRILSGVLMNICQLGIQEIESQMLTALSNTLYTLQPCNFPGFAFGWLQLISHRSFMPRVLQLGKAKGWPLYHKLVLALLSFLGPILQNGHLQRASRTFYRGTLRTLLVLLHDFPEFLCTYYWSICDIVPNSCVQLRNLILSAFPRNMYLPDPYSLNLKMGELYESQQIPEIGSYQQQLSKTGLTNSLNELARSDDCQAFAETFLKSITSADHLENGPQYSRYNITVINPVILHLGDTDITENRDASEGHTFQICNLLLARLDAEGCYLLLNAIANHMRFPNRHTCFFSTLMLSLFEATDDSQVKEQITRVLLDRLIVHRPHPWGLLVTFIELIKTNNFWDNSFTKCSPEIERLFQSVARSIQDN</sequence>
<dbReference type="InterPro" id="IPR032194">
    <property type="entry name" value="CNOT1_HEAT"/>
</dbReference>
<dbReference type="FunFam" id="1.25.40.180:FF:000012">
    <property type="entry name" value="Ccr4-Not transcription complex subunit"/>
    <property type="match status" value="1"/>
</dbReference>
<evidence type="ECO:0000259" key="10">
    <source>
        <dbReference type="Pfam" id="PF12842"/>
    </source>
</evidence>
<feature type="domain" description="CCR4-NOT transcription complex subunit 1-like NOT1 connector" evidence="14">
    <location>
        <begin position="1186"/>
        <end position="1340"/>
    </location>
</feature>
<protein>
    <recommendedName>
        <fullName evidence="7">General negative regulator of transcription subunit 1</fullName>
    </recommendedName>
</protein>
<dbReference type="PANTHER" id="PTHR13162:SF8">
    <property type="entry name" value="CCR4-NOT TRANSCRIPTION COMPLEX SUBUNIT 1"/>
    <property type="match status" value="1"/>
</dbReference>
<evidence type="ECO:0000259" key="13">
    <source>
        <dbReference type="Pfam" id="PF16418"/>
    </source>
</evidence>
<name>A0A8H7PSD4_MORIS</name>
<keyword evidence="4" id="KW-0804">Transcription</keyword>
<evidence type="ECO:0000256" key="4">
    <source>
        <dbReference type="ARBA" id="ARBA00023163"/>
    </source>
</evidence>
<feature type="domain" description="CCR4-NOT transcription complex subunit 1" evidence="10">
    <location>
        <begin position="932"/>
        <end position="1062"/>
    </location>
</feature>
<dbReference type="GO" id="GO:0000289">
    <property type="term" value="P:nuclear-transcribed mRNA poly(A) tail shortening"/>
    <property type="evidence" value="ECO:0007669"/>
    <property type="project" value="UniProtKB-ARBA"/>
</dbReference>
<dbReference type="Pfam" id="PF16417">
    <property type="entry name" value="CNOT1_TTP_bind"/>
    <property type="match status" value="1"/>
</dbReference>
<dbReference type="Gene3D" id="1.25.40.800">
    <property type="match status" value="1"/>
</dbReference>
<comment type="subcellular location">
    <subcellularLocation>
        <location evidence="1">Nucleus</location>
    </subcellularLocation>
</comment>
<feature type="region of interest" description="Disordered" evidence="8">
    <location>
        <begin position="573"/>
        <end position="624"/>
    </location>
</feature>
<feature type="domain" description="CCR4-Not complex component Not1 C-terminal" evidence="9">
    <location>
        <begin position="1501"/>
        <end position="1843"/>
    </location>
</feature>
<dbReference type="Pfam" id="PF04054">
    <property type="entry name" value="Not1"/>
    <property type="match status" value="1"/>
</dbReference>
<evidence type="ECO:0000256" key="1">
    <source>
        <dbReference type="ARBA" id="ARBA00004123"/>
    </source>
</evidence>
<evidence type="ECO:0000313" key="16">
    <source>
        <dbReference type="Proteomes" id="UP000654370"/>
    </source>
</evidence>
<comment type="function">
    <text evidence="6">Acts as a component of the CCR4-NOT core complex, which in the nucleus seems to be a general transcription factor, and in the cytoplasm the major mRNA deadenylase involved in mRNA turnover. The NOT protein subcomplex negatively regulates the basal and activated transcription of many genes. Preferentially affects TC-type TATA element-dependent transcription. Could directly or indirectly inhibit component(s) of the general transcription machinery.</text>
</comment>
<dbReference type="GO" id="GO:0005634">
    <property type="term" value="C:nucleus"/>
    <property type="evidence" value="ECO:0007669"/>
    <property type="project" value="UniProtKB-SubCell"/>
</dbReference>
<dbReference type="Pfam" id="PF12842">
    <property type="entry name" value="DUF3819"/>
    <property type="match status" value="1"/>
</dbReference>
<dbReference type="Gene3D" id="1.25.40.180">
    <property type="match status" value="1"/>
</dbReference>
<dbReference type="PANTHER" id="PTHR13162">
    <property type="entry name" value="CCR4-NOT TRANSCRIPTION COMPLEX"/>
    <property type="match status" value="1"/>
</dbReference>
<proteinExistence type="predicted"/>
<comment type="caution">
    <text evidence="15">The sequence shown here is derived from an EMBL/GenBank/DDBJ whole genome shotgun (WGS) entry which is preliminary data.</text>
</comment>
<dbReference type="InterPro" id="IPR032193">
    <property type="entry name" value="CNOT1_TTP_bind"/>
</dbReference>
<dbReference type="Pfam" id="PF16418">
    <property type="entry name" value="CNOT1_HEAT"/>
    <property type="match status" value="1"/>
</dbReference>
<evidence type="ECO:0000256" key="6">
    <source>
        <dbReference type="ARBA" id="ARBA00059181"/>
    </source>
</evidence>
<keyword evidence="3" id="KW-0805">Transcription regulation</keyword>
<dbReference type="Proteomes" id="UP000654370">
    <property type="component" value="Unassembled WGS sequence"/>
</dbReference>
<dbReference type="InterPro" id="IPR055454">
    <property type="entry name" value="CNOT1-like_NOT1_connector"/>
</dbReference>
<evidence type="ECO:0000256" key="7">
    <source>
        <dbReference type="ARBA" id="ARBA00074459"/>
    </source>
</evidence>
<keyword evidence="16" id="KW-1185">Reference proteome</keyword>
<dbReference type="Gene3D" id="1.25.40.840">
    <property type="entry name" value="CCR4-NOT transcription complex subunit 1 TTP binding domain"/>
    <property type="match status" value="1"/>
</dbReference>
<keyword evidence="2" id="KW-0678">Repressor</keyword>
<dbReference type="GO" id="GO:0017148">
    <property type="term" value="P:negative regulation of translation"/>
    <property type="evidence" value="ECO:0007669"/>
    <property type="project" value="InterPro"/>
</dbReference>
<dbReference type="GO" id="GO:0030015">
    <property type="term" value="C:CCR4-NOT core complex"/>
    <property type="evidence" value="ECO:0007669"/>
    <property type="project" value="InterPro"/>
</dbReference>
<evidence type="ECO:0000256" key="5">
    <source>
        <dbReference type="ARBA" id="ARBA00023242"/>
    </source>
</evidence>
<feature type="domain" description="CCR4-NOT transcription complex subunit 1 CAF1-binding" evidence="11">
    <location>
        <begin position="627"/>
        <end position="831"/>
    </location>
</feature>
<feature type="domain" description="CCR4-NOT transcription complex subunit 1 HEAT repeat" evidence="13">
    <location>
        <begin position="238"/>
        <end position="377"/>
    </location>
</feature>
<evidence type="ECO:0000259" key="9">
    <source>
        <dbReference type="Pfam" id="PF04054"/>
    </source>
</evidence>
<dbReference type="InterPro" id="IPR032191">
    <property type="entry name" value="CNOT1_CAF1_bind"/>
</dbReference>
<gene>
    <name evidence="15" type="ORF">INT43_002066</name>
</gene>